<gene>
    <name evidence="4" type="primary">ago1</name>
    <name evidence="4" type="ORF">SBRCBS47491_008497</name>
</gene>
<feature type="compositionally biased region" description="Low complexity" evidence="1">
    <location>
        <begin position="46"/>
        <end position="57"/>
    </location>
</feature>
<feature type="compositionally biased region" description="Low complexity" evidence="1">
    <location>
        <begin position="20"/>
        <end position="37"/>
    </location>
</feature>
<keyword evidence="5" id="KW-1185">Reference proteome</keyword>
<dbReference type="SMART" id="SM01163">
    <property type="entry name" value="DUF1785"/>
    <property type="match status" value="1"/>
</dbReference>
<dbReference type="InterPro" id="IPR003100">
    <property type="entry name" value="PAZ_dom"/>
</dbReference>
<dbReference type="SUPFAM" id="SSF53098">
    <property type="entry name" value="Ribonuclease H-like"/>
    <property type="match status" value="1"/>
</dbReference>
<feature type="region of interest" description="Disordered" evidence="1">
    <location>
        <begin position="1"/>
        <end position="61"/>
    </location>
</feature>
<dbReference type="InterPro" id="IPR036085">
    <property type="entry name" value="PAZ_dom_sf"/>
</dbReference>
<feature type="domain" description="PAZ" evidence="2">
    <location>
        <begin position="346"/>
        <end position="456"/>
    </location>
</feature>
<accession>A0ABP0CNG2</accession>
<evidence type="ECO:0000313" key="5">
    <source>
        <dbReference type="Proteomes" id="UP001642406"/>
    </source>
</evidence>
<dbReference type="Gene3D" id="3.40.50.2300">
    <property type="match status" value="1"/>
</dbReference>
<dbReference type="InterPro" id="IPR036397">
    <property type="entry name" value="RNaseH_sf"/>
</dbReference>
<dbReference type="Pfam" id="PF16488">
    <property type="entry name" value="ArgoL2"/>
    <property type="match status" value="1"/>
</dbReference>
<dbReference type="PROSITE" id="PS50821">
    <property type="entry name" value="PAZ"/>
    <property type="match status" value="1"/>
</dbReference>
<dbReference type="Pfam" id="PF16486">
    <property type="entry name" value="ArgoN"/>
    <property type="match status" value="1"/>
</dbReference>
<dbReference type="SMART" id="SM00950">
    <property type="entry name" value="Piwi"/>
    <property type="match status" value="1"/>
</dbReference>
<comment type="caution">
    <text evidence="4">The sequence shown here is derived from an EMBL/GenBank/DDBJ whole genome shotgun (WGS) entry which is preliminary data.</text>
</comment>
<name>A0ABP0CNG2_9PEZI</name>
<dbReference type="SUPFAM" id="SSF101690">
    <property type="entry name" value="PAZ domain"/>
    <property type="match status" value="1"/>
</dbReference>
<evidence type="ECO:0000313" key="4">
    <source>
        <dbReference type="EMBL" id="CAK7233117.1"/>
    </source>
</evidence>
<evidence type="ECO:0000256" key="1">
    <source>
        <dbReference type="SAM" id="MobiDB-lite"/>
    </source>
</evidence>
<dbReference type="Proteomes" id="UP001642406">
    <property type="component" value="Unassembled WGS sequence"/>
</dbReference>
<dbReference type="InterPro" id="IPR014811">
    <property type="entry name" value="ArgoL1"/>
</dbReference>
<dbReference type="InterPro" id="IPR032472">
    <property type="entry name" value="ArgoL2"/>
</dbReference>
<sequence length="996" mass="112820">MSQSSQGGPPGGMPPHQRTPSQSSQQGGPPAGSAGPSGPRGPPNQPGSSSQSPFPAGLGYDPARNKIEEARRQEKDMPNRLDLPPEAYIFDGKKPIFAARPGYNEKDKPVHIRVNQYRVEQANAIKVYQYAVSLIPEPTKSVVYKKCWASNAVQKELDRQPKIWLYDGRSLAWSICNQPAPIKIAIDLDAEQGKTKRPGHPNEFTMLIRQTSTIYLDSLLSYLRGKSGWDTHILECMNFFDHALRQKPSQSMTAIRRNFYHPQAPRRDLDGTIYAAKGIYAAFRLSESIRSGGSGLSINVDVANTTFWKDQTLDRLVMNLINISSDKWNARTPLEAAELLRPIQWHMNTKVKEATPSDAFKVLRRLHKLRFKVFHRGKKDDSKIYTIARFAFHPKYMFEGATSKNYTFVVRKTGESRTVYEHYMKQYDVPLQFPWFPVIETTRDGAFPIEVCHILPWQRYNFKLNGPQTSDMIKFAVTRPAERAKSIMENVNRLGWNSDEYLKEFGIRVNPDMTKVQARLLKPPMVSYKNGNANPGTSGRWDLRQKIFYINNKGRELRSWGIAITDNCVDLPVVQNFARVFMKTYKDHGGLVEKPPHLIRFPRGKDLGDAYFDAYNATKNANGGEDPVMMFWVLPTKNSFAYYRLKKSGECRFGMVSQMLNAAHVTKAQPQYCSNVSMKVNAKLGGTTCRVPAETGGPTAPAFFNTPTMIIGLDVSHGSTNMKGELDPSMAAMSISWDKDAAKYAAFCQTNGYRQEIVNPARMTSMFDGALRKWCETLGCKVPSHVFYFRDGVSEGQFTQVMDFEVSELKKIFERRCGRVPKFTVIVATKRHHIRFFPENGAGDRNGNPLPGTLVEKEVTHPFHYDFYLCSHSAIQGTARPVHYHVIHDEIKMPPPLLQKMIYQQCYQYARSTTPVSLHPAVYYAHLAGDRARAHENVESDRKDPEQIKKALSNWTAKKSSGSITHPTESLPLLPFGAKEAVDKNKNFTPFTMWYI</sequence>
<evidence type="ECO:0000259" key="3">
    <source>
        <dbReference type="PROSITE" id="PS50822"/>
    </source>
</evidence>
<dbReference type="InterPro" id="IPR032473">
    <property type="entry name" value="Argonaute_Mid_dom"/>
</dbReference>
<dbReference type="Pfam" id="PF02171">
    <property type="entry name" value="Piwi"/>
    <property type="match status" value="1"/>
</dbReference>
<protein>
    <submittedName>
        <fullName evidence="4">Protein argonaute</fullName>
    </submittedName>
</protein>
<dbReference type="InterPro" id="IPR045246">
    <property type="entry name" value="Piwi_ago-like"/>
</dbReference>
<dbReference type="Pfam" id="PF02170">
    <property type="entry name" value="PAZ"/>
    <property type="match status" value="1"/>
</dbReference>
<reference evidence="4 5" key="1">
    <citation type="submission" date="2024-01" db="EMBL/GenBank/DDBJ databases">
        <authorList>
            <person name="Allen C."/>
            <person name="Tagirdzhanova G."/>
        </authorList>
    </citation>
    <scope>NUCLEOTIDE SEQUENCE [LARGE SCALE GENOMIC DNA]</scope>
</reference>
<dbReference type="InterPro" id="IPR012337">
    <property type="entry name" value="RNaseH-like_sf"/>
</dbReference>
<evidence type="ECO:0000259" key="2">
    <source>
        <dbReference type="PROSITE" id="PS50821"/>
    </source>
</evidence>
<dbReference type="EMBL" id="CAWUHC010000112">
    <property type="protein sequence ID" value="CAK7233117.1"/>
    <property type="molecule type" value="Genomic_DNA"/>
</dbReference>
<dbReference type="Gene3D" id="2.170.260.10">
    <property type="entry name" value="paz domain"/>
    <property type="match status" value="1"/>
</dbReference>
<dbReference type="Gene3D" id="3.30.420.10">
    <property type="entry name" value="Ribonuclease H-like superfamily/Ribonuclease H"/>
    <property type="match status" value="1"/>
</dbReference>
<dbReference type="CDD" id="cd02846">
    <property type="entry name" value="PAZ_argonaute_like"/>
    <property type="match status" value="1"/>
</dbReference>
<dbReference type="PROSITE" id="PS50822">
    <property type="entry name" value="PIWI"/>
    <property type="match status" value="1"/>
</dbReference>
<dbReference type="CDD" id="cd04657">
    <property type="entry name" value="Piwi_ago-like"/>
    <property type="match status" value="1"/>
</dbReference>
<feature type="domain" description="Piwi" evidence="3">
    <location>
        <begin position="629"/>
        <end position="937"/>
    </location>
</feature>
<dbReference type="Pfam" id="PF16487">
    <property type="entry name" value="ArgoMid"/>
    <property type="match status" value="1"/>
</dbReference>
<dbReference type="Pfam" id="PF08699">
    <property type="entry name" value="ArgoL1"/>
    <property type="match status" value="1"/>
</dbReference>
<dbReference type="InterPro" id="IPR032474">
    <property type="entry name" value="Argonaute_N"/>
</dbReference>
<dbReference type="PANTHER" id="PTHR22891">
    <property type="entry name" value="EUKARYOTIC TRANSLATION INITIATION FACTOR 2C"/>
    <property type="match status" value="1"/>
</dbReference>
<organism evidence="4 5">
    <name type="scientific">Sporothrix bragantina</name>
    <dbReference type="NCBI Taxonomy" id="671064"/>
    <lineage>
        <taxon>Eukaryota</taxon>
        <taxon>Fungi</taxon>
        <taxon>Dikarya</taxon>
        <taxon>Ascomycota</taxon>
        <taxon>Pezizomycotina</taxon>
        <taxon>Sordariomycetes</taxon>
        <taxon>Sordariomycetidae</taxon>
        <taxon>Ophiostomatales</taxon>
        <taxon>Ophiostomataceae</taxon>
        <taxon>Sporothrix</taxon>
    </lineage>
</organism>
<proteinExistence type="predicted"/>
<dbReference type="InterPro" id="IPR003165">
    <property type="entry name" value="Piwi"/>
</dbReference>